<keyword evidence="2" id="KW-0489">Methyltransferase</keyword>
<dbReference type="GO" id="GO:0009236">
    <property type="term" value="P:cobalamin biosynthetic process"/>
    <property type="evidence" value="ECO:0007669"/>
    <property type="project" value="InterPro"/>
</dbReference>
<organism evidence="2 3">
    <name type="scientific">Phaeovulum veldkampii DSM 11550</name>
    <dbReference type="NCBI Taxonomy" id="1185920"/>
    <lineage>
        <taxon>Bacteria</taxon>
        <taxon>Pseudomonadati</taxon>
        <taxon>Pseudomonadota</taxon>
        <taxon>Alphaproteobacteria</taxon>
        <taxon>Rhodobacterales</taxon>
        <taxon>Paracoccaceae</taxon>
        <taxon>Phaeovulum</taxon>
    </lineage>
</organism>
<dbReference type="GO" id="GO:0032259">
    <property type="term" value="P:methylation"/>
    <property type="evidence" value="ECO:0007669"/>
    <property type="project" value="UniProtKB-KW"/>
</dbReference>
<dbReference type="Pfam" id="PF01890">
    <property type="entry name" value="CbiG_C"/>
    <property type="match status" value="1"/>
</dbReference>
<dbReference type="InterPro" id="IPR036518">
    <property type="entry name" value="CobE/GbiG_C_sf"/>
</dbReference>
<name>A0A2T4JHW3_9RHOB</name>
<sequence length="122" mass="11595">MRVAGLGFRGAASVAALREALAAAGGADGLAALATLAGKAEAPALVALARELGLPVLALPKAALSGQPTVSASARIMVRLGTGSLAEAAALAAAGPSARLVGPRKISADGMATAAIAEGRTT</sequence>
<reference evidence="2 3" key="1">
    <citation type="submission" date="2018-03" db="EMBL/GenBank/DDBJ databases">
        <title>Rhodobacter veldkampii.</title>
        <authorList>
            <person name="Meyer T.E."/>
            <person name="Miller S."/>
            <person name="Lodha T."/>
            <person name="Gandham S."/>
            <person name="Chintalapati S."/>
            <person name="Chintalapati V.R."/>
        </authorList>
    </citation>
    <scope>NUCLEOTIDE SEQUENCE [LARGE SCALE GENOMIC DNA]</scope>
    <source>
        <strain evidence="2 3">DSM 11550</strain>
    </source>
</reference>
<accession>A0A2T4JHW3</accession>
<evidence type="ECO:0000313" key="2">
    <source>
        <dbReference type="EMBL" id="PTE17499.1"/>
    </source>
</evidence>
<feature type="domain" description="CobE/GbiG C-terminal" evidence="1">
    <location>
        <begin position="3"/>
        <end position="117"/>
    </location>
</feature>
<dbReference type="EMBL" id="PZKF01000017">
    <property type="protein sequence ID" value="PTE17499.1"/>
    <property type="molecule type" value="Genomic_DNA"/>
</dbReference>
<dbReference type="GO" id="GO:0008168">
    <property type="term" value="F:methyltransferase activity"/>
    <property type="evidence" value="ECO:0007669"/>
    <property type="project" value="UniProtKB-KW"/>
</dbReference>
<dbReference type="Proteomes" id="UP000241899">
    <property type="component" value="Unassembled WGS sequence"/>
</dbReference>
<dbReference type="RefSeq" id="WP_107325015.1">
    <property type="nucleotide sequence ID" value="NZ_NHSP01000076.1"/>
</dbReference>
<dbReference type="SUPFAM" id="SSF159664">
    <property type="entry name" value="CobE/GbiG C-terminal domain-like"/>
    <property type="match status" value="1"/>
</dbReference>
<evidence type="ECO:0000313" key="3">
    <source>
        <dbReference type="Proteomes" id="UP000241899"/>
    </source>
</evidence>
<comment type="caution">
    <text evidence="2">The sequence shown here is derived from an EMBL/GenBank/DDBJ whole genome shotgun (WGS) entry which is preliminary data.</text>
</comment>
<protein>
    <submittedName>
        <fullName evidence="2">Precorrin methylase</fullName>
    </submittedName>
</protein>
<gene>
    <name evidence="2" type="ORF">C5F46_08970</name>
</gene>
<dbReference type="InterPro" id="IPR002750">
    <property type="entry name" value="CobE/GbiG_C"/>
</dbReference>
<dbReference type="Gene3D" id="3.30.420.180">
    <property type="entry name" value="CobE/GbiG C-terminal domain"/>
    <property type="match status" value="1"/>
</dbReference>
<keyword evidence="3" id="KW-1185">Reference proteome</keyword>
<proteinExistence type="predicted"/>
<dbReference type="OrthoDB" id="7665855at2"/>
<keyword evidence="2" id="KW-0808">Transferase</keyword>
<evidence type="ECO:0000259" key="1">
    <source>
        <dbReference type="Pfam" id="PF01890"/>
    </source>
</evidence>
<dbReference type="AlphaFoldDB" id="A0A2T4JHW3"/>